<sequence>MQAPWQQLLDWWFGQGGTARDIVEEKHGLWFGYKPEQDDEARQRFGDLCQQALAGGLQQWADATQGWLALTLLLDQLPRMIHRGTPQAFAGDARAQQLVRDGLERGRDESLAPIERVFIYLVLEHAENLQSQDLAVARFAELRDLAEEEGRPAFEGFLDFAERHRDVIARFGRFPHRNAILGRASSEAERTFLAQPGSGF</sequence>
<dbReference type="RefSeq" id="WP_181075866.1">
    <property type="nucleotide sequence ID" value="NZ_DAMAGG010000005.1"/>
</dbReference>
<protein>
    <submittedName>
        <fullName evidence="1">DUF924 domain-containing protein</fullName>
    </submittedName>
</protein>
<dbReference type="InterPro" id="IPR010323">
    <property type="entry name" value="DUF924"/>
</dbReference>
<dbReference type="AlphaFoldDB" id="A0AA42BCV8"/>
<dbReference type="Proteomes" id="UP001165292">
    <property type="component" value="Unassembled WGS sequence"/>
</dbReference>
<dbReference type="Gene3D" id="1.25.40.10">
    <property type="entry name" value="Tetratricopeptide repeat domain"/>
    <property type="match status" value="1"/>
</dbReference>
<dbReference type="EMBL" id="JAMYBS010000002">
    <property type="protein sequence ID" value="MCO7543654.1"/>
    <property type="molecule type" value="Genomic_DNA"/>
</dbReference>
<dbReference type="Gene3D" id="1.20.58.320">
    <property type="entry name" value="TPR-like"/>
    <property type="match status" value="1"/>
</dbReference>
<dbReference type="Pfam" id="PF06041">
    <property type="entry name" value="DUF924"/>
    <property type="match status" value="1"/>
</dbReference>
<organism evidence="1 2">
    <name type="scientific">Stutzerimonas nitrititolerans</name>
    <dbReference type="NCBI Taxonomy" id="2482751"/>
    <lineage>
        <taxon>Bacteria</taxon>
        <taxon>Pseudomonadati</taxon>
        <taxon>Pseudomonadota</taxon>
        <taxon>Gammaproteobacteria</taxon>
        <taxon>Pseudomonadales</taxon>
        <taxon>Pseudomonadaceae</taxon>
        <taxon>Stutzerimonas</taxon>
    </lineage>
</organism>
<dbReference type="InterPro" id="IPR011990">
    <property type="entry name" value="TPR-like_helical_dom_sf"/>
</dbReference>
<name>A0AA42BCV8_9GAMM</name>
<evidence type="ECO:0000313" key="2">
    <source>
        <dbReference type="Proteomes" id="UP001165292"/>
    </source>
</evidence>
<accession>A0AA42BCV8</accession>
<reference evidence="1" key="1">
    <citation type="submission" date="2022-06" db="EMBL/GenBank/DDBJ databases">
        <title>Detection of beta-lactamases in bacteria of animal origin.</title>
        <authorList>
            <person name="Mlynarcik P."/>
            <person name="Zdarska V."/>
            <person name="Chudobova H."/>
            <person name="Prochazkova P."/>
            <person name="Hricova K."/>
            <person name="Mezerova K."/>
            <person name="Bardon J."/>
            <person name="Dolejska M."/>
            <person name="Sukkar I."/>
            <person name="Kolar M."/>
        </authorList>
    </citation>
    <scope>NUCLEOTIDE SEQUENCE</scope>
    <source>
        <strain evidence="1">S 300-3</strain>
    </source>
</reference>
<evidence type="ECO:0000313" key="1">
    <source>
        <dbReference type="EMBL" id="MCO7543654.1"/>
    </source>
</evidence>
<dbReference type="SUPFAM" id="SSF48452">
    <property type="entry name" value="TPR-like"/>
    <property type="match status" value="1"/>
</dbReference>
<comment type="caution">
    <text evidence="1">The sequence shown here is derived from an EMBL/GenBank/DDBJ whole genome shotgun (WGS) entry which is preliminary data.</text>
</comment>
<gene>
    <name evidence="1" type="ORF">NJF43_02670</name>
</gene>
<proteinExistence type="predicted"/>